<evidence type="ECO:0000256" key="5">
    <source>
        <dbReference type="ARBA" id="ARBA00022833"/>
    </source>
</evidence>
<evidence type="ECO:0000256" key="4">
    <source>
        <dbReference type="ARBA" id="ARBA00022801"/>
    </source>
</evidence>
<sequence length="329" mass="35318">MHPRIATLAPMKNAKRLFLAVLALVTLSAAGLGVVGVELSSHPHQPSALGNPKPLTDVLAVLNEPGPVDLETITSADWAVERSGLINLNHPTAKAAGLTAENEPIQVFFHALRHPTKGLFIIDTGVESALRNAPEKAAVSGIVSSALKLEETLKVREPLGEWLAKQSQPLAGVFLTHLHMDHILGMRDVPAGTPVYSGPGETSPRAFLNVLIKPVTDRSLEGKAPLSEWPYRPETSGPFEGAVDIFGDGSVWALWVPGHTPGSTAYLVRSTKGPVLLMGDASHTRWGWEHDVEPGTFTADAPRGVESFKKLRAFAQAHPQVEVRMGHQH</sequence>
<dbReference type="InterPro" id="IPR051013">
    <property type="entry name" value="MBL_superfamily_lactonases"/>
</dbReference>
<dbReference type="Gene3D" id="3.60.15.10">
    <property type="entry name" value="Ribonuclease Z/Hydroxyacylglutathione hydrolase-like"/>
    <property type="match status" value="1"/>
</dbReference>
<dbReference type="SUPFAM" id="SSF56281">
    <property type="entry name" value="Metallo-hydrolase/oxidoreductase"/>
    <property type="match status" value="1"/>
</dbReference>
<evidence type="ECO:0000256" key="1">
    <source>
        <dbReference type="ARBA" id="ARBA00001947"/>
    </source>
</evidence>
<dbReference type="PANTHER" id="PTHR42978:SF2">
    <property type="entry name" value="102 KBASES UNSTABLE REGION: FROM 1 TO 119443"/>
    <property type="match status" value="1"/>
</dbReference>
<evidence type="ECO:0000256" key="3">
    <source>
        <dbReference type="ARBA" id="ARBA00022723"/>
    </source>
</evidence>
<keyword evidence="8" id="KW-1185">Reference proteome</keyword>
<dbReference type="InterPro" id="IPR001279">
    <property type="entry name" value="Metallo-B-lactamas"/>
</dbReference>
<dbReference type="EMBL" id="CP071091">
    <property type="protein sequence ID" value="QSQ12118.1"/>
    <property type="molecule type" value="Genomic_DNA"/>
</dbReference>
<evidence type="ECO:0000313" key="8">
    <source>
        <dbReference type="Proteomes" id="UP000663090"/>
    </source>
</evidence>
<comment type="similarity">
    <text evidence="2">Belongs to the metallo-beta-lactamase superfamily.</text>
</comment>
<protein>
    <submittedName>
        <fullName evidence="7">MBL fold metallo-hydrolase</fullName>
    </submittedName>
</protein>
<evidence type="ECO:0000256" key="2">
    <source>
        <dbReference type="ARBA" id="ARBA00007749"/>
    </source>
</evidence>
<evidence type="ECO:0000313" key="7">
    <source>
        <dbReference type="EMBL" id="QSQ12118.1"/>
    </source>
</evidence>
<gene>
    <name evidence="7" type="ORF">JY572_27600</name>
</gene>
<dbReference type="InterPro" id="IPR036866">
    <property type="entry name" value="RibonucZ/Hydroxyglut_hydro"/>
</dbReference>
<accession>A0ABX7N0W9</accession>
<keyword evidence="5" id="KW-0862">Zinc</keyword>
<comment type="cofactor">
    <cofactor evidence="1">
        <name>Zn(2+)</name>
        <dbReference type="ChEBI" id="CHEBI:29105"/>
    </cofactor>
</comment>
<evidence type="ECO:0000259" key="6">
    <source>
        <dbReference type="SMART" id="SM00849"/>
    </source>
</evidence>
<organism evidence="7 8">
    <name type="scientific">Myxococcus landrumensis</name>
    <dbReference type="NCBI Taxonomy" id="2813577"/>
    <lineage>
        <taxon>Bacteria</taxon>
        <taxon>Pseudomonadati</taxon>
        <taxon>Myxococcota</taxon>
        <taxon>Myxococcia</taxon>
        <taxon>Myxococcales</taxon>
        <taxon>Cystobacterineae</taxon>
        <taxon>Myxococcaceae</taxon>
        <taxon>Myxococcus</taxon>
    </lineage>
</organism>
<proteinExistence type="inferred from homology"/>
<dbReference type="Pfam" id="PF00753">
    <property type="entry name" value="Lactamase_B"/>
    <property type="match status" value="1"/>
</dbReference>
<dbReference type="Proteomes" id="UP000663090">
    <property type="component" value="Chromosome"/>
</dbReference>
<dbReference type="PANTHER" id="PTHR42978">
    <property type="entry name" value="QUORUM-QUENCHING LACTONASE YTNP-RELATED-RELATED"/>
    <property type="match status" value="1"/>
</dbReference>
<feature type="domain" description="Metallo-beta-lactamase" evidence="6">
    <location>
        <begin position="106"/>
        <end position="327"/>
    </location>
</feature>
<dbReference type="SMART" id="SM00849">
    <property type="entry name" value="Lactamase_B"/>
    <property type="match status" value="1"/>
</dbReference>
<keyword evidence="4" id="KW-0378">Hydrolase</keyword>
<name>A0ABX7N0W9_9BACT</name>
<reference evidence="7 8" key="1">
    <citation type="submission" date="2021-02" db="EMBL/GenBank/DDBJ databases">
        <title>De Novo genome assembly of isolated myxobacteria.</title>
        <authorList>
            <person name="Stevens D.C."/>
        </authorList>
    </citation>
    <scope>NUCLEOTIDE SEQUENCE [LARGE SCALE GENOMIC DNA]</scope>
    <source>
        <strain evidence="7 8">SCHIC003</strain>
    </source>
</reference>
<keyword evidence="3" id="KW-0479">Metal-binding</keyword>